<accession>A0ABD1IE55</accession>
<feature type="region of interest" description="Disordered" evidence="1">
    <location>
        <begin position="1"/>
        <end position="34"/>
    </location>
</feature>
<comment type="caution">
    <text evidence="2">The sequence shown here is derived from an EMBL/GenBank/DDBJ whole genome shotgun (WGS) entry which is preliminary data.</text>
</comment>
<keyword evidence="2" id="KW-0808">Transferase</keyword>
<proteinExistence type="predicted"/>
<dbReference type="GO" id="GO:0103007">
    <property type="term" value="F:indole-3-acetate carboxyl methyltransferase activity"/>
    <property type="evidence" value="ECO:0007669"/>
    <property type="project" value="UniProtKB-EC"/>
</dbReference>
<keyword evidence="3" id="KW-1185">Reference proteome</keyword>
<reference evidence="2 3" key="1">
    <citation type="submission" date="2024-06" db="EMBL/GenBank/DDBJ databases">
        <title>A chromosome level genome sequence of Diviner's sage (Salvia divinorum).</title>
        <authorList>
            <person name="Ford S.A."/>
            <person name="Ro D.-K."/>
            <person name="Ness R.W."/>
            <person name="Phillips M.A."/>
        </authorList>
    </citation>
    <scope>NUCLEOTIDE SEQUENCE [LARGE SCALE GENOMIC DNA]</scope>
    <source>
        <strain evidence="2">SAF-2024a</strain>
        <tissue evidence="2">Leaf</tissue>
    </source>
</reference>
<dbReference type="Gene3D" id="3.40.50.150">
    <property type="entry name" value="Vaccinia Virus protein VP39"/>
    <property type="match status" value="1"/>
</dbReference>
<dbReference type="Proteomes" id="UP001567538">
    <property type="component" value="Unassembled WGS sequence"/>
</dbReference>
<sequence>MVKDSSKSNMNLERVLSMKGEKGEDSYHNNSQAQGQHARLMLHLLSEALDGAQLSSVARVAATP</sequence>
<dbReference type="GO" id="GO:0032259">
    <property type="term" value="P:methylation"/>
    <property type="evidence" value="ECO:0007669"/>
    <property type="project" value="UniProtKB-KW"/>
</dbReference>
<dbReference type="InterPro" id="IPR029063">
    <property type="entry name" value="SAM-dependent_MTases_sf"/>
</dbReference>
<name>A0ABD1IE55_SALDI</name>
<dbReference type="EMBL" id="JBEAFC010000002">
    <property type="protein sequence ID" value="KAL1566992.1"/>
    <property type="molecule type" value="Genomic_DNA"/>
</dbReference>
<dbReference type="Gene3D" id="1.10.1200.270">
    <property type="entry name" value="Methyltransferase, alpha-helical capping domain"/>
    <property type="match status" value="1"/>
</dbReference>
<evidence type="ECO:0000256" key="1">
    <source>
        <dbReference type="SAM" id="MobiDB-lite"/>
    </source>
</evidence>
<organism evidence="2 3">
    <name type="scientific">Salvia divinorum</name>
    <name type="common">Maria pastora</name>
    <name type="synonym">Diviner's sage</name>
    <dbReference type="NCBI Taxonomy" id="28513"/>
    <lineage>
        <taxon>Eukaryota</taxon>
        <taxon>Viridiplantae</taxon>
        <taxon>Streptophyta</taxon>
        <taxon>Embryophyta</taxon>
        <taxon>Tracheophyta</taxon>
        <taxon>Spermatophyta</taxon>
        <taxon>Magnoliopsida</taxon>
        <taxon>eudicotyledons</taxon>
        <taxon>Gunneridae</taxon>
        <taxon>Pentapetalae</taxon>
        <taxon>asterids</taxon>
        <taxon>lamiids</taxon>
        <taxon>Lamiales</taxon>
        <taxon>Lamiaceae</taxon>
        <taxon>Nepetoideae</taxon>
        <taxon>Mentheae</taxon>
        <taxon>Salviinae</taxon>
        <taxon>Salvia</taxon>
        <taxon>Salvia subgen. Calosphace</taxon>
    </lineage>
</organism>
<dbReference type="AlphaFoldDB" id="A0ABD1IE55"/>
<gene>
    <name evidence="2" type="primary">IAMT1</name>
    <name evidence="2" type="ORF">AAHA92_02523</name>
</gene>
<protein>
    <submittedName>
        <fullName evidence="2">Indole-3-acetate O-methyltransferase 1</fullName>
        <ecNumber evidence="2">2.1.1.278</ecNumber>
    </submittedName>
</protein>
<keyword evidence="2" id="KW-0489">Methyltransferase</keyword>
<dbReference type="EC" id="2.1.1.278" evidence="2"/>
<evidence type="ECO:0000313" key="3">
    <source>
        <dbReference type="Proteomes" id="UP001567538"/>
    </source>
</evidence>
<evidence type="ECO:0000313" key="2">
    <source>
        <dbReference type="EMBL" id="KAL1566992.1"/>
    </source>
</evidence>
<dbReference type="InterPro" id="IPR042086">
    <property type="entry name" value="MeTrfase_capping"/>
</dbReference>